<comment type="caution">
    <text evidence="2">The sequence shown here is derived from an EMBL/GenBank/DDBJ whole genome shotgun (WGS) entry which is preliminary data.</text>
</comment>
<sequence length="205" mass="24287">MSKVKNRSRSSSPSELERKSSRVPISQQKIDFNNEPSDIVISVNNLIHLLWNSSVNTRAKAIPHPQNCFILFRKDITAEYNPQKNIYNSKKRVGKNVSKSSKITKERWAAIKNFNQHEYKFWEKLTEIANLKHRLLYLNYKYILIRNKNKKSRSNNTYKQHPPLEANYIVKTTEIESNKKIDLLQYKKQTISKHYQSIRIVKIIQ</sequence>
<dbReference type="EMBL" id="CAJVQB010034134">
    <property type="protein sequence ID" value="CAG8820750.1"/>
    <property type="molecule type" value="Genomic_DNA"/>
</dbReference>
<dbReference type="Proteomes" id="UP000789901">
    <property type="component" value="Unassembled WGS sequence"/>
</dbReference>
<organism evidence="2 3">
    <name type="scientific">Gigaspora margarita</name>
    <dbReference type="NCBI Taxonomy" id="4874"/>
    <lineage>
        <taxon>Eukaryota</taxon>
        <taxon>Fungi</taxon>
        <taxon>Fungi incertae sedis</taxon>
        <taxon>Mucoromycota</taxon>
        <taxon>Glomeromycotina</taxon>
        <taxon>Glomeromycetes</taxon>
        <taxon>Diversisporales</taxon>
        <taxon>Gigasporaceae</taxon>
        <taxon>Gigaspora</taxon>
    </lineage>
</organism>
<gene>
    <name evidence="2" type="ORF">GMARGA_LOCUS27659</name>
</gene>
<evidence type="ECO:0000256" key="1">
    <source>
        <dbReference type="SAM" id="MobiDB-lite"/>
    </source>
</evidence>
<evidence type="ECO:0000313" key="2">
    <source>
        <dbReference type="EMBL" id="CAG8820750.1"/>
    </source>
</evidence>
<keyword evidence="3" id="KW-1185">Reference proteome</keyword>
<dbReference type="SUPFAM" id="SSF47095">
    <property type="entry name" value="HMG-box"/>
    <property type="match status" value="1"/>
</dbReference>
<accession>A0ABN7W7Q9</accession>
<dbReference type="InterPro" id="IPR036910">
    <property type="entry name" value="HMG_box_dom_sf"/>
</dbReference>
<dbReference type="Gene3D" id="1.10.30.10">
    <property type="entry name" value="High mobility group box domain"/>
    <property type="match status" value="1"/>
</dbReference>
<evidence type="ECO:0000313" key="3">
    <source>
        <dbReference type="Proteomes" id="UP000789901"/>
    </source>
</evidence>
<reference evidence="2 3" key="1">
    <citation type="submission" date="2021-06" db="EMBL/GenBank/DDBJ databases">
        <authorList>
            <person name="Kallberg Y."/>
            <person name="Tangrot J."/>
            <person name="Rosling A."/>
        </authorList>
    </citation>
    <scope>NUCLEOTIDE SEQUENCE [LARGE SCALE GENOMIC DNA]</scope>
    <source>
        <strain evidence="2 3">120-4 pot B 10/14</strain>
    </source>
</reference>
<feature type="region of interest" description="Disordered" evidence="1">
    <location>
        <begin position="1"/>
        <end position="23"/>
    </location>
</feature>
<name>A0ABN7W7Q9_GIGMA</name>
<proteinExistence type="predicted"/>
<protein>
    <submittedName>
        <fullName evidence="2">15151_t:CDS:1</fullName>
    </submittedName>
</protein>